<evidence type="ECO:0000313" key="3">
    <source>
        <dbReference type="EMBL" id="CAL0323716.1"/>
    </source>
</evidence>
<dbReference type="PANTHER" id="PTHR13018:SF101">
    <property type="entry name" value="ERD (EARLY-RESPONSIVE TO DEHYDRATION STRESS) FAMILY PROTEIN"/>
    <property type="match status" value="1"/>
</dbReference>
<dbReference type="AlphaFoldDB" id="A0AAV1XPH7"/>
<sequence>MNIAAILTSAGINIAICVVLFSLYSVLRKQPGNVNVYFGRRLASQHSKRLDLCLERFVPSPSWIWKAWETSEDEILASGGLDAAVFVRILVFSIRIFSIAAVICTVLVLPVNYHGQERMHTDIPLESLDVFTIGNVKDGSKWYEPALIFQWKCLLC</sequence>
<feature type="transmembrane region" description="Helical" evidence="1">
    <location>
        <begin position="85"/>
        <end position="109"/>
    </location>
</feature>
<dbReference type="GO" id="GO:0005227">
    <property type="term" value="F:calcium-activated cation channel activity"/>
    <property type="evidence" value="ECO:0007669"/>
    <property type="project" value="InterPro"/>
</dbReference>
<evidence type="ECO:0000256" key="1">
    <source>
        <dbReference type="SAM" id="Phobius"/>
    </source>
</evidence>
<dbReference type="Proteomes" id="UP001497480">
    <property type="component" value="Unassembled WGS sequence"/>
</dbReference>
<keyword evidence="1" id="KW-0472">Membrane</keyword>
<keyword evidence="1" id="KW-1133">Transmembrane helix</keyword>
<proteinExistence type="predicted"/>
<feature type="domain" description="CSC1/OSCA1-like N-terminal transmembrane" evidence="2">
    <location>
        <begin position="5"/>
        <end position="151"/>
    </location>
</feature>
<evidence type="ECO:0000313" key="4">
    <source>
        <dbReference type="Proteomes" id="UP001497480"/>
    </source>
</evidence>
<keyword evidence="4" id="KW-1185">Reference proteome</keyword>
<gene>
    <name evidence="3" type="ORF">LLUT_LOCUS24776</name>
</gene>
<dbReference type="Pfam" id="PF13967">
    <property type="entry name" value="RSN1_TM"/>
    <property type="match status" value="1"/>
</dbReference>
<accession>A0AAV1XPH7</accession>
<dbReference type="InterPro" id="IPR045122">
    <property type="entry name" value="Csc1-like"/>
</dbReference>
<protein>
    <recommendedName>
        <fullName evidence="2">CSC1/OSCA1-like N-terminal transmembrane domain-containing protein</fullName>
    </recommendedName>
</protein>
<organism evidence="3 4">
    <name type="scientific">Lupinus luteus</name>
    <name type="common">European yellow lupine</name>
    <dbReference type="NCBI Taxonomy" id="3873"/>
    <lineage>
        <taxon>Eukaryota</taxon>
        <taxon>Viridiplantae</taxon>
        <taxon>Streptophyta</taxon>
        <taxon>Embryophyta</taxon>
        <taxon>Tracheophyta</taxon>
        <taxon>Spermatophyta</taxon>
        <taxon>Magnoliopsida</taxon>
        <taxon>eudicotyledons</taxon>
        <taxon>Gunneridae</taxon>
        <taxon>Pentapetalae</taxon>
        <taxon>rosids</taxon>
        <taxon>fabids</taxon>
        <taxon>Fabales</taxon>
        <taxon>Fabaceae</taxon>
        <taxon>Papilionoideae</taxon>
        <taxon>50 kb inversion clade</taxon>
        <taxon>genistoids sensu lato</taxon>
        <taxon>core genistoids</taxon>
        <taxon>Genisteae</taxon>
        <taxon>Lupinus</taxon>
    </lineage>
</organism>
<feature type="transmembrane region" description="Helical" evidence="1">
    <location>
        <begin position="7"/>
        <end position="27"/>
    </location>
</feature>
<dbReference type="EMBL" id="CAXHTB010000017">
    <property type="protein sequence ID" value="CAL0323716.1"/>
    <property type="molecule type" value="Genomic_DNA"/>
</dbReference>
<dbReference type="PANTHER" id="PTHR13018">
    <property type="entry name" value="PROBABLE MEMBRANE PROTEIN DUF221-RELATED"/>
    <property type="match status" value="1"/>
</dbReference>
<dbReference type="GO" id="GO:0005886">
    <property type="term" value="C:plasma membrane"/>
    <property type="evidence" value="ECO:0007669"/>
    <property type="project" value="TreeGrafter"/>
</dbReference>
<name>A0AAV1XPH7_LUPLU</name>
<dbReference type="InterPro" id="IPR032880">
    <property type="entry name" value="CSC1/OSCA1-like_N"/>
</dbReference>
<evidence type="ECO:0000259" key="2">
    <source>
        <dbReference type="Pfam" id="PF13967"/>
    </source>
</evidence>
<reference evidence="3 4" key="1">
    <citation type="submission" date="2024-03" db="EMBL/GenBank/DDBJ databases">
        <authorList>
            <person name="Martinez-Hernandez J."/>
        </authorList>
    </citation>
    <scope>NUCLEOTIDE SEQUENCE [LARGE SCALE GENOMIC DNA]</scope>
</reference>
<keyword evidence="1" id="KW-0812">Transmembrane</keyword>
<comment type="caution">
    <text evidence="3">The sequence shown here is derived from an EMBL/GenBank/DDBJ whole genome shotgun (WGS) entry which is preliminary data.</text>
</comment>